<dbReference type="GO" id="GO:0045493">
    <property type="term" value="P:xylan catabolic process"/>
    <property type="evidence" value="ECO:0007669"/>
    <property type="project" value="UniProtKB-KW"/>
</dbReference>
<dbReference type="Proteomes" id="UP000008461">
    <property type="component" value="Chromosome"/>
</dbReference>
<evidence type="ECO:0000256" key="2">
    <source>
        <dbReference type="ARBA" id="ARBA00007495"/>
    </source>
</evidence>
<evidence type="ECO:0000256" key="3">
    <source>
        <dbReference type="ARBA" id="ARBA00022651"/>
    </source>
</evidence>
<evidence type="ECO:0000256" key="6">
    <source>
        <dbReference type="ARBA" id="ARBA00023277"/>
    </source>
</evidence>
<dbReference type="EC" id="3.2.1.8" evidence="9"/>
<name>F4KPM4_HALH1</name>
<organism evidence="11 12">
    <name type="scientific">Haliscomenobacter hydrossis (strain ATCC 27775 / DSM 1100 / LMG 10767 / O)</name>
    <dbReference type="NCBI Taxonomy" id="760192"/>
    <lineage>
        <taxon>Bacteria</taxon>
        <taxon>Pseudomonadati</taxon>
        <taxon>Bacteroidota</taxon>
        <taxon>Saprospiria</taxon>
        <taxon>Saprospirales</taxon>
        <taxon>Haliscomenobacteraceae</taxon>
        <taxon>Haliscomenobacter</taxon>
    </lineage>
</organism>
<accession>F4KPM4</accession>
<sequence>MYIGLLILILSNHNKMVMMRTWILNTLALFMLGNAVGQTAYYTTLQSQLSSKYNLSGGAWLLPADESQVLNNLSAYGGTLSGSVTIPGQAFTRLRQMTINSPGTEPWSSAVTCTNTQAITKGSICLMVIWVRSATAEKAKVNLLLERVNTYEKEIFLTTEIGTSWQQFIAPFEADFNYTANQLTFGFQTGFKAQSIEIGGIALIDFKNKYTIDRFPIELHQNYAGSEADAPWRAEAAQRIEQIRKADYTVAVTKTNGDPVSGATVKMEMLAHEFTFGSAITANRIAGNKAQDNTYQQKIFDFDGKGHGFNEVVFENDLKWDAWEQKWFVSNADVAKATVWLNDRGVSVRGHNLVWPGWQYLPTDMKTNQSNPTYLKQRINSRLNEILTYPGIKGVIKEWDVLNEITQNEDLSKAFAGSSGYLTGREIYVDIIKKAKELDPNLKLYINEYSTIDQGNTAGSPIYERTKQYLKEIQNAGIKIDGIGFQGHISSGLVSMYDVKNTLDDFYATFGARSKITEYDYGSLVGDSLAARFTADFLTMCFSHPSMDGFLSWGFWHGAHWLSNGPFFRLDWSMRPAAKAVADLLYDKWWTNTSVVTNPNGIANIRGFKGKYRITVSYNGKVAYTDTVNLTQNSNLSVSLPNTVGLKDFERENFNMQFVNPAPKGSVVAVTCTDVPLNAHIISTDGRILLQVNKPGSKFDILTPYTPGIYFLRVQLKNGQLLGRKLLVE</sequence>
<dbReference type="PROSITE" id="PS51760">
    <property type="entry name" value="GH10_2"/>
    <property type="match status" value="1"/>
</dbReference>
<dbReference type="PANTHER" id="PTHR31490:SF88">
    <property type="entry name" value="BETA-XYLANASE"/>
    <property type="match status" value="1"/>
</dbReference>
<evidence type="ECO:0000256" key="4">
    <source>
        <dbReference type="ARBA" id="ARBA00022729"/>
    </source>
</evidence>
<keyword evidence="5 9" id="KW-0378">Hydrolase</keyword>
<comment type="catalytic activity">
    <reaction evidence="1 9">
        <text>Endohydrolysis of (1-&gt;4)-beta-D-xylosidic linkages in xylans.</text>
        <dbReference type="EC" id="3.2.1.8"/>
    </reaction>
</comment>
<evidence type="ECO:0000256" key="8">
    <source>
        <dbReference type="ARBA" id="ARBA00023326"/>
    </source>
</evidence>
<dbReference type="InterPro" id="IPR008979">
    <property type="entry name" value="Galactose-bd-like_sf"/>
</dbReference>
<dbReference type="Gene3D" id="2.60.120.260">
    <property type="entry name" value="Galactose-binding domain-like"/>
    <property type="match status" value="1"/>
</dbReference>
<dbReference type="eggNOG" id="COG3693">
    <property type="taxonomic scope" value="Bacteria"/>
</dbReference>
<gene>
    <name evidence="11" type="ordered locus">Halhy_3099</name>
</gene>
<evidence type="ECO:0000313" key="12">
    <source>
        <dbReference type="Proteomes" id="UP000008461"/>
    </source>
</evidence>
<keyword evidence="8 9" id="KW-0624">Polysaccharide degradation</keyword>
<dbReference type="GO" id="GO:0031176">
    <property type="term" value="F:endo-1,4-beta-xylanase activity"/>
    <property type="evidence" value="ECO:0007669"/>
    <property type="project" value="UniProtKB-EC"/>
</dbReference>
<evidence type="ECO:0000256" key="9">
    <source>
        <dbReference type="RuleBase" id="RU361174"/>
    </source>
</evidence>
<dbReference type="PRINTS" id="PR00134">
    <property type="entry name" value="GLHYDRLASE10"/>
</dbReference>
<keyword evidence="4" id="KW-0732">Signal</keyword>
<dbReference type="InterPro" id="IPR001000">
    <property type="entry name" value="GH10_dom"/>
</dbReference>
<dbReference type="InterPro" id="IPR017853">
    <property type="entry name" value="GH"/>
</dbReference>
<reference evidence="11 12" key="1">
    <citation type="journal article" date="2011" name="Stand. Genomic Sci.">
        <title>Complete genome sequence of Haliscomenobacter hydrossis type strain (O).</title>
        <authorList>
            <consortium name="US DOE Joint Genome Institute (JGI-PGF)"/>
            <person name="Daligault H."/>
            <person name="Lapidus A."/>
            <person name="Zeytun A."/>
            <person name="Nolan M."/>
            <person name="Lucas S."/>
            <person name="Del Rio T.G."/>
            <person name="Tice H."/>
            <person name="Cheng J.F."/>
            <person name="Tapia R."/>
            <person name="Han C."/>
            <person name="Goodwin L."/>
            <person name="Pitluck S."/>
            <person name="Liolios K."/>
            <person name="Pagani I."/>
            <person name="Ivanova N."/>
            <person name="Huntemann M."/>
            <person name="Mavromatis K."/>
            <person name="Mikhailova N."/>
            <person name="Pati A."/>
            <person name="Chen A."/>
            <person name="Palaniappan K."/>
            <person name="Land M."/>
            <person name="Hauser L."/>
            <person name="Brambilla E.M."/>
            <person name="Rohde M."/>
            <person name="Verbarg S."/>
            <person name="Goker M."/>
            <person name="Bristow J."/>
            <person name="Eisen J.A."/>
            <person name="Markowitz V."/>
            <person name="Hugenholtz P."/>
            <person name="Kyrpides N.C."/>
            <person name="Klenk H.P."/>
            <person name="Woyke T."/>
        </authorList>
    </citation>
    <scope>NUCLEOTIDE SEQUENCE [LARGE SCALE GENOMIC DNA]</scope>
    <source>
        <strain evidence="12">ATCC 27775 / DSM 1100 / LMG 10767 / O</strain>
    </source>
</reference>
<keyword evidence="7 9" id="KW-0326">Glycosidase</keyword>
<protein>
    <recommendedName>
        <fullName evidence="9">Beta-xylanase</fullName>
        <ecNumber evidence="9">3.2.1.8</ecNumber>
    </recommendedName>
</protein>
<dbReference type="Pfam" id="PF00331">
    <property type="entry name" value="Glyco_hydro_10"/>
    <property type="match status" value="1"/>
</dbReference>
<dbReference type="SUPFAM" id="SSF49785">
    <property type="entry name" value="Galactose-binding domain-like"/>
    <property type="match status" value="1"/>
</dbReference>
<proteinExistence type="inferred from homology"/>
<keyword evidence="12" id="KW-1185">Reference proteome</keyword>
<dbReference type="InterPro" id="IPR044846">
    <property type="entry name" value="GH10"/>
</dbReference>
<keyword evidence="6 9" id="KW-0119">Carbohydrate metabolism</keyword>
<comment type="similarity">
    <text evidence="2 9">Belongs to the glycosyl hydrolase 10 (cellulase F) family.</text>
</comment>
<dbReference type="KEGG" id="hhy:Halhy_3099"/>
<dbReference type="STRING" id="760192.Halhy_3099"/>
<feature type="domain" description="GH10" evidence="10">
    <location>
        <begin position="260"/>
        <end position="584"/>
    </location>
</feature>
<dbReference type="SMART" id="SM00633">
    <property type="entry name" value="Glyco_10"/>
    <property type="match status" value="1"/>
</dbReference>
<reference key="2">
    <citation type="submission" date="2011-04" db="EMBL/GenBank/DDBJ databases">
        <title>Complete sequence of chromosome of Haliscomenobacter hydrossis DSM 1100.</title>
        <authorList>
            <consortium name="US DOE Joint Genome Institute (JGI-PGF)"/>
            <person name="Lucas S."/>
            <person name="Han J."/>
            <person name="Lapidus A."/>
            <person name="Bruce D."/>
            <person name="Goodwin L."/>
            <person name="Pitluck S."/>
            <person name="Peters L."/>
            <person name="Kyrpides N."/>
            <person name="Mavromatis K."/>
            <person name="Ivanova N."/>
            <person name="Ovchinnikova G."/>
            <person name="Pagani I."/>
            <person name="Daligault H."/>
            <person name="Detter J.C."/>
            <person name="Han C."/>
            <person name="Land M."/>
            <person name="Hauser L."/>
            <person name="Markowitz V."/>
            <person name="Cheng J.-F."/>
            <person name="Hugenholtz P."/>
            <person name="Woyke T."/>
            <person name="Wu D."/>
            <person name="Verbarg S."/>
            <person name="Frueling A."/>
            <person name="Brambilla E."/>
            <person name="Klenk H.-P."/>
            <person name="Eisen J.A."/>
        </authorList>
    </citation>
    <scope>NUCLEOTIDE SEQUENCE</scope>
    <source>
        <strain>DSM 1100</strain>
    </source>
</reference>
<keyword evidence="3" id="KW-0858">Xylan degradation</keyword>
<dbReference type="EMBL" id="CP002691">
    <property type="protein sequence ID" value="AEE50962.1"/>
    <property type="molecule type" value="Genomic_DNA"/>
</dbReference>
<evidence type="ECO:0000256" key="5">
    <source>
        <dbReference type="ARBA" id="ARBA00022801"/>
    </source>
</evidence>
<evidence type="ECO:0000259" key="10">
    <source>
        <dbReference type="PROSITE" id="PS51760"/>
    </source>
</evidence>
<evidence type="ECO:0000313" key="11">
    <source>
        <dbReference type="EMBL" id="AEE50962.1"/>
    </source>
</evidence>
<dbReference type="HOGENOM" id="CLU_026280_0_0_10"/>
<dbReference type="AlphaFoldDB" id="F4KPM4"/>
<dbReference type="SUPFAM" id="SSF51445">
    <property type="entry name" value="(Trans)glycosidases"/>
    <property type="match status" value="1"/>
</dbReference>
<dbReference type="Gene3D" id="3.20.20.80">
    <property type="entry name" value="Glycosidases"/>
    <property type="match status" value="1"/>
</dbReference>
<dbReference type="PANTHER" id="PTHR31490">
    <property type="entry name" value="GLYCOSYL HYDROLASE"/>
    <property type="match status" value="1"/>
</dbReference>
<evidence type="ECO:0000256" key="7">
    <source>
        <dbReference type="ARBA" id="ARBA00023295"/>
    </source>
</evidence>
<evidence type="ECO:0000256" key="1">
    <source>
        <dbReference type="ARBA" id="ARBA00000681"/>
    </source>
</evidence>